<dbReference type="Pfam" id="PF00672">
    <property type="entry name" value="HAMP"/>
    <property type="match status" value="1"/>
</dbReference>
<dbReference type="InterPro" id="IPR003594">
    <property type="entry name" value="HATPase_dom"/>
</dbReference>
<evidence type="ECO:0000313" key="26">
    <source>
        <dbReference type="EMBL" id="KGA13837.1"/>
    </source>
</evidence>
<keyword evidence="18" id="KW-0346">Stress response</keyword>
<dbReference type="InterPro" id="IPR036890">
    <property type="entry name" value="HATPase_C_sf"/>
</dbReference>
<dbReference type="GO" id="GO:0000155">
    <property type="term" value="F:phosphorelay sensor kinase activity"/>
    <property type="evidence" value="ECO:0007669"/>
    <property type="project" value="InterPro"/>
</dbReference>
<dbReference type="CDD" id="cd00082">
    <property type="entry name" value="HisKA"/>
    <property type="match status" value="1"/>
</dbReference>
<feature type="domain" description="HAMP" evidence="25">
    <location>
        <begin position="190"/>
        <end position="242"/>
    </location>
</feature>
<keyword evidence="23" id="KW-0472">Membrane</keyword>
<accession>A0A094PRW4</accession>
<dbReference type="Pfam" id="PF00512">
    <property type="entry name" value="HisKA"/>
    <property type="match status" value="1"/>
</dbReference>
<evidence type="ECO:0000256" key="17">
    <source>
        <dbReference type="ARBA" id="ARBA00023012"/>
    </source>
</evidence>
<evidence type="ECO:0000256" key="23">
    <source>
        <dbReference type="SAM" id="Phobius"/>
    </source>
</evidence>
<dbReference type="InterPro" id="IPR036097">
    <property type="entry name" value="HisK_dim/P_sf"/>
</dbReference>
<reference evidence="26" key="1">
    <citation type="submission" date="2014-06" db="EMBL/GenBank/DDBJ databases">
        <title>Key roles for freshwater Actinobacteria revealed by deep metagenomic sequencing.</title>
        <authorList>
            <person name="Ghai R."/>
            <person name="Mizuno C.M."/>
            <person name="Picazo A."/>
            <person name="Camacho A."/>
            <person name="Rodriguez-Valera F."/>
        </authorList>
    </citation>
    <scope>NUCLEOTIDE SEQUENCE</scope>
</reference>
<evidence type="ECO:0000256" key="4">
    <source>
        <dbReference type="ARBA" id="ARBA00004651"/>
    </source>
</evidence>
<dbReference type="PANTHER" id="PTHR44936:SF9">
    <property type="entry name" value="SENSOR PROTEIN CREC"/>
    <property type="match status" value="1"/>
</dbReference>
<dbReference type="SUPFAM" id="SSF47384">
    <property type="entry name" value="Homodimeric domain of signal transducing histidine kinase"/>
    <property type="match status" value="1"/>
</dbReference>
<keyword evidence="9 23" id="KW-0812">Transmembrane</keyword>
<keyword evidence="8" id="KW-0808">Transferase</keyword>
<comment type="cofactor">
    <cofactor evidence="3">
        <name>Mg(2+)</name>
        <dbReference type="ChEBI" id="CHEBI:18420"/>
    </cofactor>
</comment>
<dbReference type="InterPro" id="IPR003661">
    <property type="entry name" value="HisK_dim/P_dom"/>
</dbReference>
<dbReference type="Gene3D" id="3.30.565.10">
    <property type="entry name" value="Histidine kinase-like ATPase, C-terminal domain"/>
    <property type="match status" value="1"/>
</dbReference>
<dbReference type="GO" id="GO:0005886">
    <property type="term" value="C:plasma membrane"/>
    <property type="evidence" value="ECO:0007669"/>
    <property type="project" value="UniProtKB-SubCell"/>
</dbReference>
<evidence type="ECO:0000256" key="15">
    <source>
        <dbReference type="ARBA" id="ARBA00022912"/>
    </source>
</evidence>
<evidence type="ECO:0000256" key="12">
    <source>
        <dbReference type="ARBA" id="ARBA00022801"/>
    </source>
</evidence>
<evidence type="ECO:0000256" key="18">
    <source>
        <dbReference type="ARBA" id="ARBA00023016"/>
    </source>
</evidence>
<evidence type="ECO:0000256" key="8">
    <source>
        <dbReference type="ARBA" id="ARBA00022679"/>
    </source>
</evidence>
<evidence type="ECO:0000256" key="2">
    <source>
        <dbReference type="ARBA" id="ARBA00001936"/>
    </source>
</evidence>
<dbReference type="GO" id="GO:0005524">
    <property type="term" value="F:ATP binding"/>
    <property type="evidence" value="ECO:0007669"/>
    <property type="project" value="UniProtKB-KW"/>
</dbReference>
<dbReference type="AlphaFoldDB" id="A0A094PRW4"/>
<evidence type="ECO:0000256" key="1">
    <source>
        <dbReference type="ARBA" id="ARBA00000085"/>
    </source>
</evidence>
<dbReference type="SUPFAM" id="SSF158472">
    <property type="entry name" value="HAMP domain-like"/>
    <property type="match status" value="1"/>
</dbReference>
<proteinExistence type="predicted"/>
<keyword evidence="10" id="KW-0547">Nucleotide-binding</keyword>
<dbReference type="GO" id="GO:0004721">
    <property type="term" value="F:phosphoprotein phosphatase activity"/>
    <property type="evidence" value="ECO:0007669"/>
    <property type="project" value="UniProtKB-KW"/>
</dbReference>
<keyword evidence="14" id="KW-0460">Magnesium</keyword>
<name>A0A094PRW4_9ZZZZ</name>
<dbReference type="InterPro" id="IPR004358">
    <property type="entry name" value="Sig_transdc_His_kin-like_C"/>
</dbReference>
<dbReference type="SMART" id="SM00387">
    <property type="entry name" value="HATPase_c"/>
    <property type="match status" value="1"/>
</dbReference>
<dbReference type="InterPro" id="IPR050980">
    <property type="entry name" value="2C_sensor_his_kinase"/>
</dbReference>
<evidence type="ECO:0000256" key="21">
    <source>
        <dbReference type="ARBA" id="ARBA00040454"/>
    </source>
</evidence>
<keyword evidence="16 23" id="KW-1133">Transmembrane helix</keyword>
<evidence type="ECO:0000256" key="16">
    <source>
        <dbReference type="ARBA" id="ARBA00022989"/>
    </source>
</evidence>
<keyword evidence="7" id="KW-0597">Phosphoprotein</keyword>
<evidence type="ECO:0000256" key="5">
    <source>
        <dbReference type="ARBA" id="ARBA00012438"/>
    </source>
</evidence>
<dbReference type="Pfam" id="PF02518">
    <property type="entry name" value="HATPase_c"/>
    <property type="match status" value="1"/>
</dbReference>
<evidence type="ECO:0000256" key="7">
    <source>
        <dbReference type="ARBA" id="ARBA00022553"/>
    </source>
</evidence>
<organism evidence="26">
    <name type="scientific">freshwater metagenome</name>
    <dbReference type="NCBI Taxonomy" id="449393"/>
    <lineage>
        <taxon>unclassified sequences</taxon>
        <taxon>metagenomes</taxon>
        <taxon>ecological metagenomes</taxon>
    </lineage>
</organism>
<evidence type="ECO:0000259" key="25">
    <source>
        <dbReference type="PROSITE" id="PS50885"/>
    </source>
</evidence>
<sequence>MKWRFMAAIMAVILLVVLVQDIPLAGYLQTTEYSRLITSLEKDAFVLAGRSQEALGKPAPTAISNLASVAQTYRKAGGARVVVVDSTGMAIVTSDDDQASVGSDYSTRPEIATALTGQIATGERYSTSLSQQLVYVTVPVLNGDKIIGAVRLTFPNQTVVDQVNSQLQLLIIVAIITLILAGVVGFILSVSVTRRLKLLQRATVFLAEGDLSARADERGAPEIKSLSRSFNLMADRLDGLVTQQRTFAADASHQLRTPLTALRLKLERARDMVAKDPAGAELRIAAAEAEADRLGNIIEGLLMLSRTEAKAAPIETFDVASIARARIEHWQPLAAESAIKVRYEGPVAALALAVPTAVEQIIDNYVDNALSIVPPKSTLTVRVAKSATTVELHVLDQGPGMTVEDCTRAFDRFWRAASDNTGSGLGLAIVAQLARASGAAAALTPRPEGGIDASVTFKAP</sequence>
<dbReference type="PROSITE" id="PS50109">
    <property type="entry name" value="HIS_KIN"/>
    <property type="match status" value="1"/>
</dbReference>
<dbReference type="InterPro" id="IPR003660">
    <property type="entry name" value="HAMP_dom"/>
</dbReference>
<keyword evidence="17" id="KW-0902">Two-component regulatory system</keyword>
<evidence type="ECO:0000256" key="3">
    <source>
        <dbReference type="ARBA" id="ARBA00001946"/>
    </source>
</evidence>
<keyword evidence="11" id="KW-0418">Kinase</keyword>
<dbReference type="CDD" id="cd00075">
    <property type="entry name" value="HATPase"/>
    <property type="match status" value="1"/>
</dbReference>
<dbReference type="Gene3D" id="3.30.450.20">
    <property type="entry name" value="PAS domain"/>
    <property type="match status" value="1"/>
</dbReference>
<dbReference type="PRINTS" id="PR00344">
    <property type="entry name" value="BCTRLSENSOR"/>
</dbReference>
<dbReference type="SMART" id="SM00304">
    <property type="entry name" value="HAMP"/>
    <property type="match status" value="1"/>
</dbReference>
<keyword evidence="20" id="KW-0464">Manganese</keyword>
<evidence type="ECO:0000256" key="10">
    <source>
        <dbReference type="ARBA" id="ARBA00022741"/>
    </source>
</evidence>
<evidence type="ECO:0000256" key="11">
    <source>
        <dbReference type="ARBA" id="ARBA00022777"/>
    </source>
</evidence>
<evidence type="ECO:0000256" key="6">
    <source>
        <dbReference type="ARBA" id="ARBA00022475"/>
    </source>
</evidence>
<dbReference type="SMART" id="SM00388">
    <property type="entry name" value="HisKA"/>
    <property type="match status" value="1"/>
</dbReference>
<dbReference type="SUPFAM" id="SSF103190">
    <property type="entry name" value="Sensory domain-like"/>
    <property type="match status" value="1"/>
</dbReference>
<dbReference type="InterPro" id="IPR005467">
    <property type="entry name" value="His_kinase_dom"/>
</dbReference>
<feature type="domain" description="Histidine kinase" evidence="24">
    <location>
        <begin position="250"/>
        <end position="460"/>
    </location>
</feature>
<gene>
    <name evidence="26" type="ORF">GM51_18730</name>
</gene>
<evidence type="ECO:0000256" key="9">
    <source>
        <dbReference type="ARBA" id="ARBA00022692"/>
    </source>
</evidence>
<evidence type="ECO:0000256" key="19">
    <source>
        <dbReference type="ARBA" id="ARBA00023026"/>
    </source>
</evidence>
<comment type="subcellular location">
    <subcellularLocation>
        <location evidence="4">Cell membrane</location>
        <topology evidence="4">Multi-pass membrane protein</topology>
    </subcellularLocation>
</comment>
<evidence type="ECO:0000256" key="13">
    <source>
        <dbReference type="ARBA" id="ARBA00022840"/>
    </source>
</evidence>
<comment type="caution">
    <text evidence="26">The sequence shown here is derived from an EMBL/GenBank/DDBJ whole genome shotgun (WGS) entry which is preliminary data.</text>
</comment>
<evidence type="ECO:0000256" key="20">
    <source>
        <dbReference type="ARBA" id="ARBA00023211"/>
    </source>
</evidence>
<evidence type="ECO:0000256" key="22">
    <source>
        <dbReference type="ARBA" id="ARBA00041776"/>
    </source>
</evidence>
<dbReference type="EC" id="2.7.13.3" evidence="5"/>
<feature type="transmembrane region" description="Helical" evidence="23">
    <location>
        <begin position="169"/>
        <end position="192"/>
    </location>
</feature>
<dbReference type="CDD" id="cd06225">
    <property type="entry name" value="HAMP"/>
    <property type="match status" value="1"/>
</dbReference>
<keyword evidence="13" id="KW-0067">ATP-binding</keyword>
<protein>
    <recommendedName>
        <fullName evidence="21">Signal transduction histidine-protein kinase/phosphatase MprB</fullName>
        <ecNumber evidence="5">2.7.13.3</ecNumber>
    </recommendedName>
    <alternativeName>
        <fullName evidence="22">Mycobacterial persistence regulator B</fullName>
    </alternativeName>
</protein>
<comment type="cofactor">
    <cofactor evidence="2">
        <name>Mn(2+)</name>
        <dbReference type="ChEBI" id="CHEBI:29035"/>
    </cofactor>
</comment>
<keyword evidence="6" id="KW-1003">Cell membrane</keyword>
<dbReference type="InterPro" id="IPR029151">
    <property type="entry name" value="Sensor-like_sf"/>
</dbReference>
<dbReference type="Gene3D" id="1.10.287.130">
    <property type="match status" value="1"/>
</dbReference>
<dbReference type="EMBL" id="JNSL01000170">
    <property type="protein sequence ID" value="KGA13837.1"/>
    <property type="molecule type" value="Genomic_DNA"/>
</dbReference>
<keyword evidence="12" id="KW-0378">Hydrolase</keyword>
<evidence type="ECO:0000259" key="24">
    <source>
        <dbReference type="PROSITE" id="PS50109"/>
    </source>
</evidence>
<dbReference type="SUPFAM" id="SSF55874">
    <property type="entry name" value="ATPase domain of HSP90 chaperone/DNA topoisomerase II/histidine kinase"/>
    <property type="match status" value="1"/>
</dbReference>
<dbReference type="Gene3D" id="6.10.340.10">
    <property type="match status" value="1"/>
</dbReference>
<comment type="catalytic activity">
    <reaction evidence="1">
        <text>ATP + protein L-histidine = ADP + protein N-phospho-L-histidine.</text>
        <dbReference type="EC" id="2.7.13.3"/>
    </reaction>
</comment>
<dbReference type="PROSITE" id="PS50885">
    <property type="entry name" value="HAMP"/>
    <property type="match status" value="1"/>
</dbReference>
<dbReference type="PANTHER" id="PTHR44936">
    <property type="entry name" value="SENSOR PROTEIN CREC"/>
    <property type="match status" value="1"/>
</dbReference>
<keyword evidence="15" id="KW-0904">Protein phosphatase</keyword>
<keyword evidence="19" id="KW-0843">Virulence</keyword>
<evidence type="ECO:0000256" key="14">
    <source>
        <dbReference type="ARBA" id="ARBA00022842"/>
    </source>
</evidence>